<evidence type="ECO:0008006" key="4">
    <source>
        <dbReference type="Google" id="ProtNLM"/>
    </source>
</evidence>
<organism evidence="2 3">
    <name type="scientific">Puccinia sorghi</name>
    <dbReference type="NCBI Taxonomy" id="27349"/>
    <lineage>
        <taxon>Eukaryota</taxon>
        <taxon>Fungi</taxon>
        <taxon>Dikarya</taxon>
        <taxon>Basidiomycota</taxon>
        <taxon>Pucciniomycotina</taxon>
        <taxon>Pucciniomycetes</taxon>
        <taxon>Pucciniales</taxon>
        <taxon>Pucciniaceae</taxon>
        <taxon>Puccinia</taxon>
    </lineage>
</organism>
<dbReference type="AlphaFoldDB" id="A0A0L6UHY9"/>
<dbReference type="OrthoDB" id="3344688at2759"/>
<dbReference type="Proteomes" id="UP000037035">
    <property type="component" value="Unassembled WGS sequence"/>
</dbReference>
<keyword evidence="1" id="KW-1133">Transmembrane helix</keyword>
<feature type="transmembrane region" description="Helical" evidence="1">
    <location>
        <begin position="99"/>
        <end position="119"/>
    </location>
</feature>
<reference evidence="2 3" key="1">
    <citation type="submission" date="2015-08" db="EMBL/GenBank/DDBJ databases">
        <title>Next Generation Sequencing and Analysis of the Genome of Puccinia sorghi L Schw, the Causal Agent of Maize Common Rust.</title>
        <authorList>
            <person name="Rochi L."/>
            <person name="Burguener G."/>
            <person name="Darino M."/>
            <person name="Turjanski A."/>
            <person name="Kreff E."/>
            <person name="Dieguez M.J."/>
            <person name="Sacco F."/>
        </authorList>
    </citation>
    <scope>NUCLEOTIDE SEQUENCE [LARGE SCALE GENOMIC DNA]</scope>
    <source>
        <strain evidence="2 3">RO10H11247</strain>
    </source>
</reference>
<keyword evidence="3" id="KW-1185">Reference proteome</keyword>
<proteinExistence type="predicted"/>
<accession>A0A0L6UHY9</accession>
<dbReference type="VEuPathDB" id="FungiDB:VP01_6411g1"/>
<evidence type="ECO:0000313" key="2">
    <source>
        <dbReference type="EMBL" id="KNZ47410.1"/>
    </source>
</evidence>
<name>A0A0L6UHY9_9BASI</name>
<keyword evidence="1" id="KW-0472">Membrane</keyword>
<dbReference type="EMBL" id="LAVV01011732">
    <property type="protein sequence ID" value="KNZ47410.1"/>
    <property type="molecule type" value="Genomic_DNA"/>
</dbReference>
<keyword evidence="1" id="KW-0812">Transmembrane</keyword>
<feature type="non-terminal residue" evidence="2">
    <location>
        <position position="1"/>
    </location>
</feature>
<sequence>LAIYNQQQSIYRCWRGDDLLIVWMNVDDGVVFTNSNKLQDEVNRGMERDLRIKWESDTHRQALRHLISYLKFTLDDKISICPTNSQLKLYLDAGWGGEFVQSTLGFLVCFGGAVVAWGLRRQKTVALSTCAAEYISMGSGIEFFVFLKRLVESCWKLDLPGVSPTGGIIFSLRTFVHSP</sequence>
<gene>
    <name evidence="2" type="ORF">VP01_6411g1</name>
</gene>
<feature type="non-terminal residue" evidence="2">
    <location>
        <position position="179"/>
    </location>
</feature>
<comment type="caution">
    <text evidence="2">The sequence shown here is derived from an EMBL/GenBank/DDBJ whole genome shotgun (WGS) entry which is preliminary data.</text>
</comment>
<evidence type="ECO:0000313" key="3">
    <source>
        <dbReference type="Proteomes" id="UP000037035"/>
    </source>
</evidence>
<protein>
    <recommendedName>
        <fullName evidence="4">Reverse transcriptase Ty1/copia-type domain-containing protein</fullName>
    </recommendedName>
</protein>
<evidence type="ECO:0000256" key="1">
    <source>
        <dbReference type="SAM" id="Phobius"/>
    </source>
</evidence>